<dbReference type="CDD" id="cd14014">
    <property type="entry name" value="STKc_PknB_like"/>
    <property type="match status" value="1"/>
</dbReference>
<dbReference type="PRINTS" id="PR00344">
    <property type="entry name" value="BCTRLSENSOR"/>
</dbReference>
<dbReference type="SUPFAM" id="SSF52540">
    <property type="entry name" value="P-loop containing nucleoside triphosphate hydrolases"/>
    <property type="match status" value="1"/>
</dbReference>
<feature type="domain" description="Histidine kinase" evidence="4">
    <location>
        <begin position="1548"/>
        <end position="1788"/>
    </location>
</feature>
<name>A0A090APA5_9GAMM</name>
<keyword evidence="6" id="KW-1185">Reference proteome</keyword>
<accession>A0A090APA5</accession>
<dbReference type="STRING" id="40754.THII_3790"/>
<dbReference type="Pfam" id="PF02518">
    <property type="entry name" value="HATPase_c"/>
    <property type="match status" value="1"/>
</dbReference>
<reference evidence="5 6" key="1">
    <citation type="journal article" date="2014" name="ISME J.">
        <title>Ecophysiology of Thioploca ingrica as revealed by the complete genome sequence supplemented with proteomic evidence.</title>
        <authorList>
            <person name="Kojima H."/>
            <person name="Ogura Y."/>
            <person name="Yamamoto N."/>
            <person name="Togashi T."/>
            <person name="Mori H."/>
            <person name="Watanabe T."/>
            <person name="Nemoto F."/>
            <person name="Kurokawa K."/>
            <person name="Hayashi T."/>
            <person name="Fukui M."/>
        </authorList>
    </citation>
    <scope>NUCLEOTIDE SEQUENCE [LARGE SCALE GENOMIC DNA]</scope>
</reference>
<dbReference type="GO" id="GO:0005524">
    <property type="term" value="F:ATP binding"/>
    <property type="evidence" value="ECO:0007669"/>
    <property type="project" value="InterPro"/>
</dbReference>
<dbReference type="Gene3D" id="3.30.450.40">
    <property type="match status" value="1"/>
</dbReference>
<dbReference type="SUPFAM" id="SSF55781">
    <property type="entry name" value="GAF domain-like"/>
    <property type="match status" value="1"/>
</dbReference>
<dbReference type="Proteomes" id="UP000031623">
    <property type="component" value="Chromosome"/>
</dbReference>
<dbReference type="InterPro" id="IPR036890">
    <property type="entry name" value="HATPase_C_sf"/>
</dbReference>
<sequence length="1788" mass="201312">MMIMISGYQLVDELYKSNNSHIYRAYRQTDNQSVILKVLQPAYPPPPEQIARFQREYKILNELKELPNIITVYDLVTEQNYWVMVLEDFGAQSLERLNLAGQLSVTHFLQLAIQLVVIISQLHQRYLIHKDINPANILLNPTTQQIKLIDFGISTKLSRENTTFRNPNLLEGTLAYLSPEQTGRMNRAIDYRTDFYSLGVTFYELLTGQLPFATDDVLELVHCHLAKVPMPPHQVQPDIPPVLADIILKLMAKNAEDRYQSATGLKADLENCLQQWQQQSEIMDFPLGAADVSERFDIPQKLYGRAVEIATLTAAIERVSQGKSELMLVAGYAGIGKSALIQEIYKPLTHRRGYFIAGKFDQLQRHIPYAAFLQAFRQLMGYLLTESEVKLTQWRQRLLAALGNNGQIIIEVLPELEQIIGSQPPISTLGSVEAQNRFNLLLQNFIQVFTQPEHPLVIFLDDLQWADSASLKLIKLLMIELNSHYLLFIGAYRDNEVSATHPLRLTLAELNQAQVTINSITLSPLKLPDLNQLVTETLHCQPSVAKPLAELIQGKTDGNPFFVNEFLKSLHTDNLLTFNYEYGHWQWQLEQIQAQQITDNVVELMASKVQKLPAATVNLLKLAACLGNQFDLARIAIVAEQPAWQVATALRAALIDGLIIPLNETYRLMELEIVGLAEQVVAVYKFAHDRIQQAVYSLIPPIERQVVHWQLGQLLLQHTSPATLEQNLFEITNQLNQGYQRIETDTKRTQLAQLNLQAGKKAKLSAAYNSAFEYLNQGLKLLPSHSWQQEYQLTLALFVEAAEAAYLMGHFEDMERLLETILATSHNLIDKAKAYEIRIQAYTARTHFLAAVETGLQVLELLGIHFPKQPSPADVTEAIQATQSRLESITVSELIKLPAMTDPIPLAAIQMMTSLINATYIAMYQLMPLMICQQVNLSMDYGNAPESACAYANYSFLIANIGHIDLAYQLSQLAVQVVEHFDTKRFKANTYLFCGFVRHLKEPLAAIIPAYFEAYQSGQETGDFTAAANAAESAVIIKYYLGMPLMEVEQEMSKYGQAIAQMKQEMTLQWLKIHWQAVLNLQGKSAIPYILSGEVYDEAVMEPLHIETNNNSSLMFLYTQKMTLCYQFYQFKIALLTAIKLESCIVNAATTFFAPPAYFYDSLTRLAVFEEASPEEQQQISEKVSANQANMKKWAEHAPMNYLHKFYLIKAEQARVLEQYGEAREYYEQAIVTAHKHGYLHEEALAYELAGRFYLHRNQNQLARCCLQEAHYAYQRWGALAKVKDLEQRYSQYLELNGPIATQWTKTTTRLSTTTGQTQSSVLDLAAVLKASQTLAGEIVLSQLLQKLMKTVIENAGAQIGFLILDKHKKGTWAIEAKAVLSTESLEQQTHNIEVSSSLPFEQSEELAISIIHYVLRSHQMVILTDATMIDPFAHDAYLQRVQPKSILCLPLLNQGQLNGILYLENQVARGAFTAERVEVLNLLSSQIAISIENAYLYNNLEEKVQERTQTIAAQKAELEVTLHQLRTTQAQLVESEKMAALGNLVAGVAHEINTPVGVGVTAASQLDKLTKDFANLYKEGKMTRTDLEKYLNSAHQSSVLLLRNLTRAAELTKSFKQVAVDQSSEQQRTFALKEYLSEIITSLRPEFKNTSHQIEVNCPAEIKLSSYPGALSQIITNLVINSMRHGFQQCAAGLITIEVTIETGPALVEKSAQRLVLHYSDNGKGISPDIIDKIFQPFFTTNRQAGGTGLGLHIVYNLVTHKLKGTIRCESVEGLGSTFTIDIPTNT</sequence>
<dbReference type="PROSITE" id="PS50011">
    <property type="entry name" value="PROTEIN_KINASE_DOM"/>
    <property type="match status" value="1"/>
</dbReference>
<dbReference type="Gene3D" id="1.10.510.10">
    <property type="entry name" value="Transferase(Phosphotransferase) domain 1"/>
    <property type="match status" value="1"/>
</dbReference>
<evidence type="ECO:0000259" key="3">
    <source>
        <dbReference type="PROSITE" id="PS50011"/>
    </source>
</evidence>
<dbReference type="OrthoDB" id="9801841at2"/>
<dbReference type="EMBL" id="AP014633">
    <property type="protein sequence ID" value="BAP58087.1"/>
    <property type="molecule type" value="Genomic_DNA"/>
</dbReference>
<dbReference type="InterPro" id="IPR011009">
    <property type="entry name" value="Kinase-like_dom_sf"/>
</dbReference>
<keyword evidence="5" id="KW-0418">Kinase</keyword>
<dbReference type="InterPro" id="IPR005467">
    <property type="entry name" value="His_kinase_dom"/>
</dbReference>
<dbReference type="SUPFAM" id="SSF48452">
    <property type="entry name" value="TPR-like"/>
    <property type="match status" value="1"/>
</dbReference>
<gene>
    <name evidence="5" type="ORF">THII_3790</name>
</gene>
<evidence type="ECO:0000313" key="6">
    <source>
        <dbReference type="Proteomes" id="UP000031623"/>
    </source>
</evidence>
<dbReference type="SUPFAM" id="SSF55874">
    <property type="entry name" value="ATPase domain of HSP90 chaperone/DNA topoisomerase II/histidine kinase"/>
    <property type="match status" value="1"/>
</dbReference>
<feature type="domain" description="Protein kinase" evidence="3">
    <location>
        <begin position="8"/>
        <end position="273"/>
    </location>
</feature>
<dbReference type="InterPro" id="IPR029016">
    <property type="entry name" value="GAF-like_dom_sf"/>
</dbReference>
<dbReference type="KEGG" id="tig:THII_3790"/>
<comment type="catalytic activity">
    <reaction evidence="1">
        <text>ATP + protein L-histidine = ADP + protein N-phospho-L-histidine.</text>
        <dbReference type="EC" id="2.7.13.3"/>
    </reaction>
</comment>
<dbReference type="Gene3D" id="1.10.287.130">
    <property type="match status" value="1"/>
</dbReference>
<dbReference type="InterPro" id="IPR053159">
    <property type="entry name" value="Hybrid_Histidine_Kinase"/>
</dbReference>
<dbReference type="InterPro" id="IPR003018">
    <property type="entry name" value="GAF"/>
</dbReference>
<dbReference type="InterPro" id="IPR003594">
    <property type="entry name" value="HATPase_dom"/>
</dbReference>
<protein>
    <recommendedName>
        <fullName evidence="2">histidine kinase</fullName>
        <ecNumber evidence="2">2.7.13.3</ecNumber>
    </recommendedName>
</protein>
<dbReference type="InterPro" id="IPR004358">
    <property type="entry name" value="Sig_transdc_His_kin-like_C"/>
</dbReference>
<evidence type="ECO:0000259" key="4">
    <source>
        <dbReference type="PROSITE" id="PS50109"/>
    </source>
</evidence>
<dbReference type="HOGENOM" id="CLU_000445_34_2_6"/>
<dbReference type="GO" id="GO:0004673">
    <property type="term" value="F:protein histidine kinase activity"/>
    <property type="evidence" value="ECO:0007669"/>
    <property type="project" value="UniProtKB-EC"/>
</dbReference>
<dbReference type="InterPro" id="IPR041664">
    <property type="entry name" value="AAA_16"/>
</dbReference>
<dbReference type="EC" id="2.7.13.3" evidence="2"/>
<dbReference type="Gene3D" id="3.30.200.20">
    <property type="entry name" value="Phosphorylase Kinase, domain 1"/>
    <property type="match status" value="1"/>
</dbReference>
<dbReference type="InterPro" id="IPR000719">
    <property type="entry name" value="Prot_kinase_dom"/>
</dbReference>
<dbReference type="Pfam" id="PF13191">
    <property type="entry name" value="AAA_16"/>
    <property type="match status" value="1"/>
</dbReference>
<dbReference type="SMART" id="SM00387">
    <property type="entry name" value="HATPase_c"/>
    <property type="match status" value="1"/>
</dbReference>
<dbReference type="PANTHER" id="PTHR43642">
    <property type="entry name" value="HYBRID SIGNAL TRANSDUCTION HISTIDINE KINASE G"/>
    <property type="match status" value="1"/>
</dbReference>
<organism evidence="5 6">
    <name type="scientific">Thioploca ingrica</name>
    <dbReference type="NCBI Taxonomy" id="40754"/>
    <lineage>
        <taxon>Bacteria</taxon>
        <taxon>Pseudomonadati</taxon>
        <taxon>Pseudomonadota</taxon>
        <taxon>Gammaproteobacteria</taxon>
        <taxon>Thiotrichales</taxon>
        <taxon>Thiotrichaceae</taxon>
        <taxon>Thioploca</taxon>
    </lineage>
</organism>
<dbReference type="SMART" id="SM00065">
    <property type="entry name" value="GAF"/>
    <property type="match status" value="1"/>
</dbReference>
<dbReference type="PANTHER" id="PTHR43642:SF1">
    <property type="entry name" value="HYBRID SIGNAL TRANSDUCTION HISTIDINE KINASE G"/>
    <property type="match status" value="1"/>
</dbReference>
<keyword evidence="5" id="KW-0723">Serine/threonine-protein kinase</keyword>
<keyword evidence="5" id="KW-0808">Transferase</keyword>
<evidence type="ECO:0000256" key="1">
    <source>
        <dbReference type="ARBA" id="ARBA00000085"/>
    </source>
</evidence>
<dbReference type="PROSITE" id="PS50109">
    <property type="entry name" value="HIS_KIN"/>
    <property type="match status" value="1"/>
</dbReference>
<dbReference type="InterPro" id="IPR027417">
    <property type="entry name" value="P-loop_NTPase"/>
</dbReference>
<evidence type="ECO:0000256" key="2">
    <source>
        <dbReference type="ARBA" id="ARBA00012438"/>
    </source>
</evidence>
<dbReference type="SUPFAM" id="SSF56112">
    <property type="entry name" value="Protein kinase-like (PK-like)"/>
    <property type="match status" value="1"/>
</dbReference>
<dbReference type="Gene3D" id="3.30.565.10">
    <property type="entry name" value="Histidine kinase-like ATPase, C-terminal domain"/>
    <property type="match status" value="1"/>
</dbReference>
<dbReference type="Pfam" id="PF01590">
    <property type="entry name" value="GAF"/>
    <property type="match status" value="1"/>
</dbReference>
<proteinExistence type="predicted"/>
<dbReference type="GO" id="GO:0004674">
    <property type="term" value="F:protein serine/threonine kinase activity"/>
    <property type="evidence" value="ECO:0007669"/>
    <property type="project" value="UniProtKB-KW"/>
</dbReference>
<dbReference type="Gene3D" id="3.40.50.300">
    <property type="entry name" value="P-loop containing nucleotide triphosphate hydrolases"/>
    <property type="match status" value="1"/>
</dbReference>
<dbReference type="Pfam" id="PF00069">
    <property type="entry name" value="Pkinase"/>
    <property type="match status" value="1"/>
</dbReference>
<dbReference type="InterPro" id="IPR011990">
    <property type="entry name" value="TPR-like_helical_dom_sf"/>
</dbReference>
<evidence type="ECO:0000313" key="5">
    <source>
        <dbReference type="EMBL" id="BAP58087.1"/>
    </source>
</evidence>